<dbReference type="Proteomes" id="UP000027997">
    <property type="component" value="Unassembled WGS sequence"/>
</dbReference>
<dbReference type="GO" id="GO:0016020">
    <property type="term" value="C:membrane"/>
    <property type="evidence" value="ECO:0007669"/>
    <property type="project" value="UniProtKB-SubCell"/>
</dbReference>
<dbReference type="CDD" id="cd16922">
    <property type="entry name" value="HATPase_EvgS-ArcB-TorS-like"/>
    <property type="match status" value="1"/>
</dbReference>
<evidence type="ECO:0000256" key="8">
    <source>
        <dbReference type="PROSITE-ProRule" id="PRU00169"/>
    </source>
</evidence>
<feature type="domain" description="PAS" evidence="12">
    <location>
        <begin position="432"/>
        <end position="461"/>
    </location>
</feature>
<dbReference type="Gene3D" id="1.10.287.130">
    <property type="match status" value="1"/>
</dbReference>
<evidence type="ECO:0000256" key="3">
    <source>
        <dbReference type="ARBA" id="ARBA00012438"/>
    </source>
</evidence>
<feature type="modified residue" description="4-aspartylphosphate" evidence="8">
    <location>
        <position position="985"/>
    </location>
</feature>
<evidence type="ECO:0000256" key="9">
    <source>
        <dbReference type="SAM" id="Phobius"/>
    </source>
</evidence>
<dbReference type="SUPFAM" id="SSF47384">
    <property type="entry name" value="Homodimeric domain of signal transducing histidine kinase"/>
    <property type="match status" value="1"/>
</dbReference>
<dbReference type="Pfam" id="PF13426">
    <property type="entry name" value="PAS_9"/>
    <property type="match status" value="1"/>
</dbReference>
<dbReference type="InterPro" id="IPR004358">
    <property type="entry name" value="Sig_transdc_His_kin-like_C"/>
</dbReference>
<dbReference type="AlphaFoldDB" id="A0A081KE38"/>
<dbReference type="Pfam" id="PF02518">
    <property type="entry name" value="HATPase_c"/>
    <property type="match status" value="1"/>
</dbReference>
<name>A0A081KE38_9GAMM</name>
<keyword evidence="7" id="KW-0902">Two-component regulatory system</keyword>
<dbReference type="InterPro" id="IPR001789">
    <property type="entry name" value="Sig_transdc_resp-reg_receiver"/>
</dbReference>
<feature type="domain" description="HAMP" evidence="13">
    <location>
        <begin position="356"/>
        <end position="409"/>
    </location>
</feature>
<feature type="transmembrane region" description="Helical" evidence="9">
    <location>
        <begin position="12"/>
        <end position="33"/>
    </location>
</feature>
<evidence type="ECO:0000259" key="13">
    <source>
        <dbReference type="PROSITE" id="PS50885"/>
    </source>
</evidence>
<evidence type="ECO:0000256" key="6">
    <source>
        <dbReference type="ARBA" id="ARBA00022777"/>
    </source>
</evidence>
<comment type="caution">
    <text evidence="14">The sequence shown here is derived from an EMBL/GenBank/DDBJ whole genome shotgun (WGS) entry which is preliminary data.</text>
</comment>
<evidence type="ECO:0000256" key="5">
    <source>
        <dbReference type="ARBA" id="ARBA00022679"/>
    </source>
</evidence>
<dbReference type="Pfam" id="PF00072">
    <property type="entry name" value="Response_reg"/>
    <property type="match status" value="1"/>
</dbReference>
<dbReference type="FunFam" id="3.30.565.10:FF:000010">
    <property type="entry name" value="Sensor histidine kinase RcsC"/>
    <property type="match status" value="1"/>
</dbReference>
<feature type="domain" description="Response regulatory" evidence="11">
    <location>
        <begin position="936"/>
        <end position="1052"/>
    </location>
</feature>
<dbReference type="InterPro" id="IPR013767">
    <property type="entry name" value="PAS_fold"/>
</dbReference>
<dbReference type="GO" id="GO:0000155">
    <property type="term" value="F:phosphorelay sensor kinase activity"/>
    <property type="evidence" value="ECO:0007669"/>
    <property type="project" value="InterPro"/>
</dbReference>
<dbReference type="PRINTS" id="PR00344">
    <property type="entry name" value="BCTRLSENSOR"/>
</dbReference>
<dbReference type="SUPFAM" id="SSF52172">
    <property type="entry name" value="CheY-like"/>
    <property type="match status" value="1"/>
</dbReference>
<evidence type="ECO:0000313" key="14">
    <source>
        <dbReference type="EMBL" id="KEI72414.1"/>
    </source>
</evidence>
<evidence type="ECO:0000259" key="12">
    <source>
        <dbReference type="PROSITE" id="PS50112"/>
    </source>
</evidence>
<dbReference type="InterPro" id="IPR036890">
    <property type="entry name" value="HATPase_C_sf"/>
</dbReference>
<dbReference type="Pfam" id="PF00512">
    <property type="entry name" value="HisKA"/>
    <property type="match status" value="1"/>
</dbReference>
<dbReference type="STRING" id="305900.GV64_18295"/>
<protein>
    <recommendedName>
        <fullName evidence="3">histidine kinase</fullName>
        <ecNumber evidence="3">2.7.13.3</ecNumber>
    </recommendedName>
</protein>
<dbReference type="SUPFAM" id="SSF55785">
    <property type="entry name" value="PYP-like sensor domain (PAS domain)"/>
    <property type="match status" value="2"/>
</dbReference>
<gene>
    <name evidence="14" type="ORF">GV64_18295</name>
</gene>
<comment type="catalytic activity">
    <reaction evidence="1">
        <text>ATP + protein L-histidine = ADP + protein N-phospho-L-histidine.</text>
        <dbReference type="EC" id="2.7.13.3"/>
    </reaction>
</comment>
<dbReference type="GO" id="GO:0006355">
    <property type="term" value="P:regulation of DNA-templated transcription"/>
    <property type="evidence" value="ECO:0007669"/>
    <property type="project" value="InterPro"/>
</dbReference>
<dbReference type="InterPro" id="IPR005467">
    <property type="entry name" value="His_kinase_dom"/>
</dbReference>
<feature type="domain" description="Histidine kinase" evidence="10">
    <location>
        <begin position="690"/>
        <end position="905"/>
    </location>
</feature>
<comment type="subcellular location">
    <subcellularLocation>
        <location evidence="2">Membrane</location>
    </subcellularLocation>
</comment>
<dbReference type="Gene3D" id="3.30.450.20">
    <property type="entry name" value="PAS domain"/>
    <property type="match status" value="2"/>
</dbReference>
<dbReference type="SUPFAM" id="SSF55874">
    <property type="entry name" value="ATPase domain of HSP90 chaperone/DNA topoisomerase II/histidine kinase"/>
    <property type="match status" value="1"/>
</dbReference>
<dbReference type="eggNOG" id="COG5002">
    <property type="taxonomic scope" value="Bacteria"/>
</dbReference>
<evidence type="ECO:0000259" key="11">
    <source>
        <dbReference type="PROSITE" id="PS50110"/>
    </source>
</evidence>
<evidence type="ECO:0000313" key="15">
    <source>
        <dbReference type="Proteomes" id="UP000027997"/>
    </source>
</evidence>
<dbReference type="EMBL" id="JOJP01000001">
    <property type="protein sequence ID" value="KEI72414.1"/>
    <property type="molecule type" value="Genomic_DNA"/>
</dbReference>
<dbReference type="InterPro" id="IPR011006">
    <property type="entry name" value="CheY-like_superfamily"/>
</dbReference>
<dbReference type="Gene3D" id="6.10.340.10">
    <property type="match status" value="1"/>
</dbReference>
<dbReference type="SMART" id="SM00387">
    <property type="entry name" value="HATPase_c"/>
    <property type="match status" value="1"/>
</dbReference>
<dbReference type="InterPro" id="IPR035965">
    <property type="entry name" value="PAS-like_dom_sf"/>
</dbReference>
<keyword evidence="9" id="KW-0472">Membrane</keyword>
<keyword evidence="9" id="KW-0812">Transmembrane</keyword>
<dbReference type="PANTHER" id="PTHR43047:SF64">
    <property type="entry name" value="HISTIDINE KINASE CONTAINING CHEY-HOMOLOGOUS RECEIVER DOMAIN AND PAS DOMAIN-RELATED"/>
    <property type="match status" value="1"/>
</dbReference>
<evidence type="ECO:0000256" key="7">
    <source>
        <dbReference type="ARBA" id="ARBA00023012"/>
    </source>
</evidence>
<feature type="domain" description="PAS" evidence="12">
    <location>
        <begin position="544"/>
        <end position="603"/>
    </location>
</feature>
<evidence type="ECO:0000256" key="1">
    <source>
        <dbReference type="ARBA" id="ARBA00000085"/>
    </source>
</evidence>
<keyword evidence="6" id="KW-0418">Kinase</keyword>
<evidence type="ECO:0000256" key="2">
    <source>
        <dbReference type="ARBA" id="ARBA00004370"/>
    </source>
</evidence>
<dbReference type="SMART" id="SM00388">
    <property type="entry name" value="HisKA"/>
    <property type="match status" value="1"/>
</dbReference>
<feature type="transmembrane region" description="Helical" evidence="9">
    <location>
        <begin position="333"/>
        <end position="354"/>
    </location>
</feature>
<dbReference type="InterPro" id="IPR003594">
    <property type="entry name" value="HATPase_dom"/>
</dbReference>
<sequence length="1132" mass="125677">MSTSIRQKITLFNLFPALVFYCFITFVFLYFSFRSASAEIGLRHLNQTLHYASLINGNINNVIHAGLALSLSVDSTSDINITSKISALFGDVFLIKSIAFISFQNSGVLAVRDEESIYWKRDDQQFIVSDVSQHYSVPESVFLSIIDRPDYSYDWYVNTEMVGEFDFYTSLLIKVSDDGSDLVRFLRIDIDGSKLIDHPIKSDPRTRIIIADSGGSIVYANGISLPKYRTVERFSRLGPCQGYGEIFFPSEFSNPISEFFFRPVKNPPDPEMPCGFLKDILNHVVNKKEAASVRIFTRDTYKWHTAVPIQSVGWFFSYSILESDLMKPVIRQAVLSASLIALAMLLSIVCLWVVSGRITRPLNELKDQMNTFGASPGDFADSYSDSKDEAVSLGRSFVRLKNRLLNREEALQNARAQNMGNLVQQLRGSYFYFHLTSSGIISYVSPSIVSVLGFSVEEFFGDIQKFLTESVINDSFKEILNHSPKGVWQETFELEMSHKDGSIRCIEVSCAGHSNKGALTGNVPNQKVHSIECMGNDITHRVRDTEKFKALIAGSPDAIVITDSSGVINLINSRVVDLFRYHECDLLGLPLALLIDPECRSELALLKKLEPGSDSADSHCLDATLSRGFDRYGHGFPIEISSNVLTTADGLIISIVFRDITQRKQIEGELLKAKETAEKASQAKSLFLSHISHELRTPLNGVLGYAQLLLTDSDIPDKYRESLSSLEACGLHLLTMINDILDITKIESGIVRSHLAPFNLQVTLDMVFANVREVASAKGVDLLLDINQAVQPELVGDNIKLRQVLINLIGNAVKFTDSGSVCVNVQLKDKQLQFEVLDSGPGISSAEMAELFQPFTQLKKGQECGGAGLGLSISYRLVKAMGGELQVESEVGKGSNFYFSVPYLVSQVDSCKNGEAVPSSVKITTGIEGGLFSKRQILVVDDSFNNRDMLVKALKSKSFHVDAAEGGLEAVEKCRATRYDLILMDLRMPGFDGFDAARAIHGITKQRSIKIMAISASVSEQTRMRIADAGFCGFIAKPVHFDELFICIHHHLEEADDQRLPSFLSDHCMEEMINALKYSLEIGDLESLEEQAERWTLEQGYGSIPTKIIELCKSLDVQGLESLYTSLLHSSP</sequence>
<reference evidence="14 15" key="1">
    <citation type="submission" date="2014-06" db="EMBL/GenBank/DDBJ databases">
        <title>Whole Genome Sequences of Three Symbiotic Endozoicomonas Bacteria.</title>
        <authorList>
            <person name="Neave M.J."/>
            <person name="Apprill A."/>
            <person name="Voolstra C.R."/>
        </authorList>
    </citation>
    <scope>NUCLEOTIDE SEQUENCE [LARGE SCALE GENOMIC DNA]</scope>
    <source>
        <strain evidence="14 15">DSM 22380</strain>
    </source>
</reference>
<dbReference type="CDD" id="cd17546">
    <property type="entry name" value="REC_hyHK_CKI1_RcsC-like"/>
    <property type="match status" value="1"/>
</dbReference>
<accession>A0A081KE38</accession>
<dbReference type="PROSITE" id="PS50885">
    <property type="entry name" value="HAMP"/>
    <property type="match status" value="1"/>
</dbReference>
<dbReference type="CDD" id="cd00130">
    <property type="entry name" value="PAS"/>
    <property type="match status" value="1"/>
</dbReference>
<dbReference type="InterPro" id="IPR003660">
    <property type="entry name" value="HAMP_dom"/>
</dbReference>
<dbReference type="NCBIfam" id="TIGR00229">
    <property type="entry name" value="sensory_box"/>
    <property type="match status" value="1"/>
</dbReference>
<dbReference type="InterPro" id="IPR000014">
    <property type="entry name" value="PAS"/>
</dbReference>
<evidence type="ECO:0000256" key="4">
    <source>
        <dbReference type="ARBA" id="ARBA00022553"/>
    </source>
</evidence>
<dbReference type="PANTHER" id="PTHR43047">
    <property type="entry name" value="TWO-COMPONENT HISTIDINE PROTEIN KINASE"/>
    <property type="match status" value="1"/>
</dbReference>
<dbReference type="PROSITE" id="PS50109">
    <property type="entry name" value="HIS_KIN"/>
    <property type="match status" value="1"/>
</dbReference>
<dbReference type="PROSITE" id="PS50112">
    <property type="entry name" value="PAS"/>
    <property type="match status" value="2"/>
</dbReference>
<dbReference type="CDD" id="cd00082">
    <property type="entry name" value="HisKA"/>
    <property type="match status" value="1"/>
</dbReference>
<dbReference type="SMART" id="SM00091">
    <property type="entry name" value="PAS"/>
    <property type="match status" value="2"/>
</dbReference>
<dbReference type="PROSITE" id="PS50110">
    <property type="entry name" value="RESPONSE_REGULATORY"/>
    <property type="match status" value="1"/>
</dbReference>
<dbReference type="SMART" id="SM00448">
    <property type="entry name" value="REC"/>
    <property type="match status" value="1"/>
</dbReference>
<proteinExistence type="predicted"/>
<organism evidence="14 15">
    <name type="scientific">Endozoicomonas elysicola</name>
    <dbReference type="NCBI Taxonomy" id="305900"/>
    <lineage>
        <taxon>Bacteria</taxon>
        <taxon>Pseudomonadati</taxon>
        <taxon>Pseudomonadota</taxon>
        <taxon>Gammaproteobacteria</taxon>
        <taxon>Oceanospirillales</taxon>
        <taxon>Endozoicomonadaceae</taxon>
        <taxon>Endozoicomonas</taxon>
    </lineage>
</organism>
<dbReference type="InterPro" id="IPR003661">
    <property type="entry name" value="HisK_dim/P_dom"/>
</dbReference>
<dbReference type="Pfam" id="PF00989">
    <property type="entry name" value="PAS"/>
    <property type="match status" value="1"/>
</dbReference>
<keyword evidence="5" id="KW-0808">Transferase</keyword>
<dbReference type="Gene3D" id="3.30.565.10">
    <property type="entry name" value="Histidine kinase-like ATPase, C-terminal domain"/>
    <property type="match status" value="1"/>
</dbReference>
<keyword evidence="9" id="KW-1133">Transmembrane helix</keyword>
<dbReference type="InterPro" id="IPR036097">
    <property type="entry name" value="HisK_dim/P_sf"/>
</dbReference>
<keyword evidence="15" id="KW-1185">Reference proteome</keyword>
<evidence type="ECO:0000259" key="10">
    <source>
        <dbReference type="PROSITE" id="PS50109"/>
    </source>
</evidence>
<dbReference type="Gene3D" id="3.40.50.2300">
    <property type="match status" value="1"/>
</dbReference>
<dbReference type="EC" id="2.7.13.3" evidence="3"/>
<keyword evidence="4 8" id="KW-0597">Phosphoprotein</keyword>